<evidence type="ECO:0000256" key="1">
    <source>
        <dbReference type="ARBA" id="ARBA00022801"/>
    </source>
</evidence>
<dbReference type="Pfam" id="PF04185">
    <property type="entry name" value="Phosphoesterase"/>
    <property type="match status" value="1"/>
</dbReference>
<reference evidence="5" key="1">
    <citation type="submission" date="2019-04" db="EMBL/GenBank/DDBJ databases">
        <title>Draft genome sequence of Pseudonocardiaceae bacterium SL3-2-4.</title>
        <authorList>
            <person name="Ningsih F."/>
            <person name="Yokota A."/>
            <person name="Sakai Y."/>
            <person name="Nanatani K."/>
            <person name="Yabe S."/>
            <person name="Oetari A."/>
            <person name="Sjamsuridzal W."/>
        </authorList>
    </citation>
    <scope>NUCLEOTIDE SEQUENCE [LARGE SCALE GENOMIC DNA]</scope>
    <source>
        <strain evidence="5">SL3-2-4</strain>
    </source>
</reference>
<evidence type="ECO:0000256" key="3">
    <source>
        <dbReference type="SAM" id="Phobius"/>
    </source>
</evidence>
<dbReference type="EMBL" id="BJFL01000001">
    <property type="protein sequence ID" value="GDY28396.1"/>
    <property type="molecule type" value="Genomic_DNA"/>
</dbReference>
<dbReference type="GO" id="GO:0042578">
    <property type="term" value="F:phosphoric ester hydrolase activity"/>
    <property type="evidence" value="ECO:0007669"/>
    <property type="project" value="UniProtKB-ARBA"/>
</dbReference>
<comment type="caution">
    <text evidence="4">The sequence shown here is derived from an EMBL/GenBank/DDBJ whole genome shotgun (WGS) entry which is preliminary data.</text>
</comment>
<dbReference type="Gene3D" id="3.40.720.10">
    <property type="entry name" value="Alkaline Phosphatase, subunit A"/>
    <property type="match status" value="2"/>
</dbReference>
<keyword evidence="1" id="KW-0378">Hydrolase</keyword>
<evidence type="ECO:0000256" key="2">
    <source>
        <dbReference type="ARBA" id="ARBA00023026"/>
    </source>
</evidence>
<name>A0A4D4J1J5_9PSEU</name>
<gene>
    <name evidence="4" type="primary">plcC</name>
    <name evidence="4" type="ORF">GTS_00290</name>
</gene>
<dbReference type="PANTHER" id="PTHR31956:SF1">
    <property type="entry name" value="NON-SPECIFIC PHOSPHOLIPASE C1"/>
    <property type="match status" value="1"/>
</dbReference>
<protein>
    <submittedName>
        <fullName evidence="4">Phospholipase C</fullName>
    </submittedName>
</protein>
<accession>A0A4D4J1J5</accession>
<proteinExistence type="predicted"/>
<sequence length="541" mass="58613">MKDDSGKRSRKRGLLAGGAIGTAAVVAVVIGTMVSNASPKNLVPVQADGFHTETPIKHLVVIFGENISFDHYFGTYPHAANTDGTKFTPAPDTPKVNGLTPELLTHNPNAYNPKRLSPSQAMTCDQDHDYDSEQKAFDGGKMDKFVENTERSKCTGQPVLFGEPGLVMDYYDGNTVTGLWNYAQHYALNDNSFNTVFGPSTPGAINLISGQTHGIQAVDPKTHQPVSDPYVTQSPNARGVGTVINDPDPAWDDCSDKNHTASNNLGAMSGRNIGDLLNARGVTWGWFQGGFRPTGTQNGYAVCGSTHRNVGGNSVVDYSPHHEPFQYYRSTANEKHLPPSSTAAIGQTDQANHQYDLADFDAALGAHNLPAVSFLKAPEYQDGHAGYSDPLDEQAFVVDTVNKLQRSPEWKSTAVVLAYDDSDGWYDHQASPIVNGSQDAAVDQPLCSARSAQGGYPDRCGYGPRLPLLVVSPFSRQNFVDHQLTDQTSVLRFIEDNWHTGRIGDASFDSRASSLDGMFDFRRPQAQQLILDPKTGAVVGH</sequence>
<keyword evidence="3" id="KW-0472">Membrane</keyword>
<keyword evidence="3" id="KW-0812">Transmembrane</keyword>
<organism evidence="4 5">
    <name type="scientific">Gandjariella thermophila</name>
    <dbReference type="NCBI Taxonomy" id="1931992"/>
    <lineage>
        <taxon>Bacteria</taxon>
        <taxon>Bacillati</taxon>
        <taxon>Actinomycetota</taxon>
        <taxon>Actinomycetes</taxon>
        <taxon>Pseudonocardiales</taxon>
        <taxon>Pseudonocardiaceae</taxon>
        <taxon>Gandjariella</taxon>
    </lineage>
</organism>
<evidence type="ECO:0000313" key="4">
    <source>
        <dbReference type="EMBL" id="GDY28396.1"/>
    </source>
</evidence>
<keyword evidence="5" id="KW-1185">Reference proteome</keyword>
<feature type="transmembrane region" description="Helical" evidence="3">
    <location>
        <begin position="12"/>
        <end position="34"/>
    </location>
</feature>
<evidence type="ECO:0000313" key="5">
    <source>
        <dbReference type="Proteomes" id="UP000298860"/>
    </source>
</evidence>
<keyword evidence="2" id="KW-0843">Virulence</keyword>
<dbReference type="InterPro" id="IPR017850">
    <property type="entry name" value="Alkaline_phosphatase_core_sf"/>
</dbReference>
<keyword evidence="3" id="KW-1133">Transmembrane helix</keyword>
<dbReference type="AlphaFoldDB" id="A0A4D4J1J5"/>
<dbReference type="Proteomes" id="UP000298860">
    <property type="component" value="Unassembled WGS sequence"/>
</dbReference>
<dbReference type="InterPro" id="IPR007312">
    <property type="entry name" value="Phosphoesterase"/>
</dbReference>
<dbReference type="CDD" id="cd16013">
    <property type="entry name" value="AcpA"/>
    <property type="match status" value="1"/>
</dbReference>
<dbReference type="PANTHER" id="PTHR31956">
    <property type="entry name" value="NON-SPECIFIC PHOSPHOLIPASE C4-RELATED"/>
    <property type="match status" value="1"/>
</dbReference>